<dbReference type="Proteomes" id="UP001610335">
    <property type="component" value="Unassembled WGS sequence"/>
</dbReference>
<dbReference type="EMBL" id="JBFXLS010000018">
    <property type="protein sequence ID" value="KAL2829030.1"/>
    <property type="molecule type" value="Genomic_DNA"/>
</dbReference>
<comment type="caution">
    <text evidence="1">The sequence shown here is derived from an EMBL/GenBank/DDBJ whole genome shotgun (WGS) entry which is preliminary data.</text>
</comment>
<evidence type="ECO:0000313" key="2">
    <source>
        <dbReference type="Proteomes" id="UP001610335"/>
    </source>
</evidence>
<keyword evidence="2" id="KW-1185">Reference proteome</keyword>
<protein>
    <submittedName>
        <fullName evidence="1">Uncharacterized protein</fullName>
    </submittedName>
</protein>
<reference evidence="1 2" key="1">
    <citation type="submission" date="2024-07" db="EMBL/GenBank/DDBJ databases">
        <title>Section-level genome sequencing and comparative genomics of Aspergillus sections Usti and Cavernicolus.</title>
        <authorList>
            <consortium name="Lawrence Berkeley National Laboratory"/>
            <person name="Nybo J.L."/>
            <person name="Vesth T.C."/>
            <person name="Theobald S."/>
            <person name="Frisvad J.C."/>
            <person name="Larsen T.O."/>
            <person name="Kjaerboelling I."/>
            <person name="Rothschild-Mancinelli K."/>
            <person name="Lyhne E.K."/>
            <person name="Kogle M.E."/>
            <person name="Barry K."/>
            <person name="Clum A."/>
            <person name="Na H."/>
            <person name="Ledsgaard L."/>
            <person name="Lin J."/>
            <person name="Lipzen A."/>
            <person name="Kuo A."/>
            <person name="Riley R."/>
            <person name="Mondo S."/>
            <person name="LaButti K."/>
            <person name="Haridas S."/>
            <person name="Pangalinan J."/>
            <person name="Salamov A.A."/>
            <person name="Simmons B.A."/>
            <person name="Magnuson J.K."/>
            <person name="Chen J."/>
            <person name="Drula E."/>
            <person name="Henrissat B."/>
            <person name="Wiebenga A."/>
            <person name="Lubbers R.J."/>
            <person name="Gomes A.C."/>
            <person name="Makela M.R."/>
            <person name="Stajich J."/>
            <person name="Grigoriev I.V."/>
            <person name="Mortensen U.H."/>
            <person name="De vries R.P."/>
            <person name="Baker S.E."/>
            <person name="Andersen M.R."/>
        </authorList>
    </citation>
    <scope>NUCLEOTIDE SEQUENCE [LARGE SCALE GENOMIC DNA]</scope>
    <source>
        <strain evidence="1 2">CBS 600.67</strain>
    </source>
</reference>
<organism evidence="1 2">
    <name type="scientific">Aspergillus cavernicola</name>
    <dbReference type="NCBI Taxonomy" id="176166"/>
    <lineage>
        <taxon>Eukaryota</taxon>
        <taxon>Fungi</taxon>
        <taxon>Dikarya</taxon>
        <taxon>Ascomycota</taxon>
        <taxon>Pezizomycotina</taxon>
        <taxon>Eurotiomycetes</taxon>
        <taxon>Eurotiomycetidae</taxon>
        <taxon>Eurotiales</taxon>
        <taxon>Aspergillaceae</taxon>
        <taxon>Aspergillus</taxon>
        <taxon>Aspergillus subgen. Nidulantes</taxon>
    </lineage>
</organism>
<accession>A0ABR4IMN0</accession>
<name>A0ABR4IMN0_9EURO</name>
<dbReference type="SUPFAM" id="SSF52768">
    <property type="entry name" value="Arginase/deacetylase"/>
    <property type="match status" value="1"/>
</dbReference>
<dbReference type="Gene3D" id="3.40.800.10">
    <property type="entry name" value="Ureohydrolase domain"/>
    <property type="match status" value="1"/>
</dbReference>
<gene>
    <name evidence="1" type="ORF">BDW59DRAFT_159425</name>
</gene>
<evidence type="ECO:0000313" key="1">
    <source>
        <dbReference type="EMBL" id="KAL2829030.1"/>
    </source>
</evidence>
<dbReference type="InterPro" id="IPR023696">
    <property type="entry name" value="Ureohydrolase_dom_sf"/>
</dbReference>
<sequence length="151" mass="17028">MLRGESWKTLMKTVPGFEQFNFRAKFLYRGLRDQLDVQRQRVIDVRMHLIWGSAGGNKVDFVSELKKKLEEKTFSPALVQLDLDILDDSYGKVNDYLPPGGLFKDVLVSCMDLVPKMATPKSLTVCSFDPDAGDGDKVARIVVWGGQYPLV</sequence>
<proteinExistence type="predicted"/>